<dbReference type="RefSeq" id="WP_246199985.1">
    <property type="nucleotide sequence ID" value="NZ_CADDWK010000006.1"/>
</dbReference>
<dbReference type="Pfam" id="PF09560">
    <property type="entry name" value="Spore_YunB"/>
    <property type="match status" value="1"/>
</dbReference>
<feature type="transmembrane region" description="Helical" evidence="1">
    <location>
        <begin position="20"/>
        <end position="38"/>
    </location>
</feature>
<organism evidence="2 3">
    <name type="scientific">Salirhabdus euzebyi</name>
    <dbReference type="NCBI Taxonomy" id="394506"/>
    <lineage>
        <taxon>Bacteria</taxon>
        <taxon>Bacillati</taxon>
        <taxon>Bacillota</taxon>
        <taxon>Bacilli</taxon>
        <taxon>Bacillales</taxon>
        <taxon>Bacillaceae</taxon>
        <taxon>Salirhabdus</taxon>
    </lineage>
</organism>
<evidence type="ECO:0000313" key="2">
    <source>
        <dbReference type="EMBL" id="MBB6453452.1"/>
    </source>
</evidence>
<keyword evidence="1" id="KW-0472">Membrane</keyword>
<sequence>MRRKFSKQRRSGPPPVGHVFAITLIVFLVMIFFSLWLIDKGLKPTLMEIAETEIRQVARDAINQAMSKKMTEDLQSDEVIDIETDNDGNITTLGWNPVVINRVQRNATYRVRNYLNNVERGIANPETSLDIEGEDNGGLEAESLNQLPAYTEIPLGQATNNALLANLGPKIPIRFTVIGDVQTDKKIEVREYGINGALVDLSIDLKVTVRIVVPFSTEEEEVSQNIFYDSRVIMGEVPDFYGGGGNDRGPQVTVPYDSLP</sequence>
<evidence type="ECO:0000256" key="1">
    <source>
        <dbReference type="SAM" id="Phobius"/>
    </source>
</evidence>
<name>A0A841Q538_9BACI</name>
<dbReference type="PIRSF" id="PIRSF021383">
    <property type="entry name" value="YunB"/>
    <property type="match status" value="1"/>
</dbReference>
<keyword evidence="1" id="KW-0812">Transmembrane</keyword>
<reference evidence="2 3" key="1">
    <citation type="submission" date="2020-08" db="EMBL/GenBank/DDBJ databases">
        <title>Genomic Encyclopedia of Type Strains, Phase IV (KMG-IV): sequencing the most valuable type-strain genomes for metagenomic binning, comparative biology and taxonomic classification.</title>
        <authorList>
            <person name="Goeker M."/>
        </authorList>
    </citation>
    <scope>NUCLEOTIDE SEQUENCE [LARGE SCALE GENOMIC DNA]</scope>
    <source>
        <strain evidence="2 3">DSM 19612</strain>
    </source>
</reference>
<comment type="caution">
    <text evidence="2">The sequence shown here is derived from an EMBL/GenBank/DDBJ whole genome shotgun (WGS) entry which is preliminary data.</text>
</comment>
<evidence type="ECO:0000313" key="3">
    <source>
        <dbReference type="Proteomes" id="UP000581688"/>
    </source>
</evidence>
<proteinExistence type="predicted"/>
<dbReference type="Proteomes" id="UP000581688">
    <property type="component" value="Unassembled WGS sequence"/>
</dbReference>
<protein>
    <submittedName>
        <fullName evidence="2">Sporulation protein YunB</fullName>
    </submittedName>
</protein>
<dbReference type="EMBL" id="JACHGH010000005">
    <property type="protein sequence ID" value="MBB6453452.1"/>
    <property type="molecule type" value="Genomic_DNA"/>
</dbReference>
<accession>A0A841Q538</accession>
<dbReference type="NCBIfam" id="TIGR02832">
    <property type="entry name" value="spo_yunB"/>
    <property type="match status" value="1"/>
</dbReference>
<keyword evidence="1" id="KW-1133">Transmembrane helix</keyword>
<dbReference type="InterPro" id="IPR014197">
    <property type="entry name" value="Sporulation_prot_YunB"/>
</dbReference>
<dbReference type="AlphaFoldDB" id="A0A841Q538"/>
<keyword evidence="3" id="KW-1185">Reference proteome</keyword>
<gene>
    <name evidence="2" type="ORF">HNQ94_001901</name>
</gene>